<dbReference type="KEGG" id="vg:80401204"/>
<organism evidence="1 2">
    <name type="scientific">ssRNA phage Gerhypos.4_31</name>
    <dbReference type="NCBI Taxonomy" id="2786333"/>
    <lineage>
        <taxon>Viruses</taxon>
        <taxon>Riboviria</taxon>
        <taxon>Orthornavirae</taxon>
        <taxon>Lenarviricota</taxon>
        <taxon>Leviviricetes</taxon>
        <taxon>Timlovirales</taxon>
        <taxon>Steitzviridae</taxon>
        <taxon>Gihfavirus</taxon>
        <taxon>Gihfavirus geohabitans</taxon>
    </lineage>
</organism>
<name>A0A8S5L4G3_9VIRU</name>
<gene>
    <name evidence="1" type="primary">Gerhypos.4_31_1</name>
</gene>
<reference evidence="1" key="1">
    <citation type="submission" date="2020-09" db="EMBL/GenBank/DDBJ databases">
        <title>Leviviricetes taxonomy.</title>
        <authorList>
            <person name="Stockdale S.R."/>
            <person name="Callanan J."/>
            <person name="Adriaenssens E.M."/>
            <person name="Kuhn J.H."/>
            <person name="Rumnieks J."/>
            <person name="Shkoporov A."/>
            <person name="Draper L.A."/>
            <person name="Ross P."/>
            <person name="Hill C."/>
        </authorList>
    </citation>
    <scope>NUCLEOTIDE SEQUENCE</scope>
</reference>
<dbReference type="EMBL" id="BK013998">
    <property type="protein sequence ID" value="DAD52082.1"/>
    <property type="molecule type" value="Genomic_RNA"/>
</dbReference>
<evidence type="ECO:0000313" key="2">
    <source>
        <dbReference type="Proteomes" id="UP000679374"/>
    </source>
</evidence>
<evidence type="ECO:0000313" key="1">
    <source>
        <dbReference type="EMBL" id="DAD52082.1"/>
    </source>
</evidence>
<accession>A0A8S5L4G3</accession>
<dbReference type="RefSeq" id="YP_010771502.1">
    <property type="nucleotide sequence ID" value="NC_074582.1"/>
</dbReference>
<keyword evidence="2" id="KW-1185">Reference proteome</keyword>
<protein>
    <submittedName>
        <fullName evidence="1">Maturation protein</fullName>
    </submittedName>
</protein>
<dbReference type="GeneID" id="80401204"/>
<dbReference type="Proteomes" id="UP000679374">
    <property type="component" value="Segment"/>
</dbReference>
<sequence length="462" mass="51294">MPFYEEWYQNDTTVNWAERLINNSLDSRGDGISNVDLVHLNTYRTRPAQGARLLQSVVMPSEKADPYTIFIDQNRAKRDAAIARGFNANLFTEDRGHPFELVRYKSEGTLWSGSFETFNGFYTDTFRGANLDLSLGGNPLFPTSFAPMEWSDLPAYAQTAYAKASPTPSMFSLSQFLGEVHEGLPRFGLQLLTRTQSLKAVGSDYLNVEFGWIPFISDLQSAGQALLGATTALLGPRGPLHRLRREAAFSDSRSASYGPSIVTPLTWVGTSSGTTESTFYPFEKGIVPKGPFGSLGNGNIRLIADKVTISELTESERWFEGSFSFIPKIGFNPDSYLDRLGQLMSTEITPSVLWELAPWSWLTDWFLKIGNTIAANEVASDNRIVSNYAYAMEQKTVTRGMLATGLHTNKYAGPANVVRRWTTTGKRRIRANPYGFKPMTTANLNTNQWLIMAALGLTNAGR</sequence>
<proteinExistence type="predicted"/>